<feature type="transmembrane region" description="Helical" evidence="2">
    <location>
        <begin position="44"/>
        <end position="67"/>
    </location>
</feature>
<feature type="transmembrane region" description="Helical" evidence="2">
    <location>
        <begin position="159"/>
        <end position="179"/>
    </location>
</feature>
<feature type="compositionally biased region" description="Pro residues" evidence="1">
    <location>
        <begin position="199"/>
        <end position="213"/>
    </location>
</feature>
<evidence type="ECO:0000313" key="4">
    <source>
        <dbReference type="EMBL" id="XCH75734.1"/>
    </source>
</evidence>
<proteinExistence type="predicted"/>
<evidence type="ECO:0000313" key="3">
    <source>
        <dbReference type="EMBL" id="XBP95031.1"/>
    </source>
</evidence>
<name>A0AAU7MEH9_9ACTN</name>
<dbReference type="EMBL" id="CP159342">
    <property type="protein sequence ID" value="XCH75734.1"/>
    <property type="molecule type" value="Genomic_DNA"/>
</dbReference>
<feature type="region of interest" description="Disordered" evidence="1">
    <location>
        <begin position="189"/>
        <end position="213"/>
    </location>
</feature>
<evidence type="ECO:0000256" key="2">
    <source>
        <dbReference type="SAM" id="Phobius"/>
    </source>
</evidence>
<dbReference type="EMBL" id="CP157762">
    <property type="protein sequence ID" value="XBP95031.1"/>
    <property type="molecule type" value="Genomic_DNA"/>
</dbReference>
<reference evidence="3" key="1">
    <citation type="submission" date="2024-01" db="EMBL/GenBank/DDBJ databases">
        <title>The genome sequence of Micromonospora mangrovi CCTCC AA 2012012.</title>
        <authorList>
            <person name="Gao J."/>
        </authorList>
    </citation>
    <scope>NUCLEOTIDE SEQUENCE</scope>
    <source>
        <strain evidence="3">CCTCC AA 2012012</strain>
    </source>
</reference>
<feature type="transmembrane region" description="Helical" evidence="2">
    <location>
        <begin position="17"/>
        <end position="38"/>
    </location>
</feature>
<keyword evidence="2" id="KW-0472">Membrane</keyword>
<organism evidence="3">
    <name type="scientific">Micromonospora sp. CCTCC AA 2012012</name>
    <dbReference type="NCBI Taxonomy" id="3111921"/>
    <lineage>
        <taxon>Bacteria</taxon>
        <taxon>Bacillati</taxon>
        <taxon>Actinomycetota</taxon>
        <taxon>Actinomycetes</taxon>
        <taxon>Micromonosporales</taxon>
        <taxon>Micromonosporaceae</taxon>
        <taxon>Micromonospora</taxon>
    </lineage>
</organism>
<keyword evidence="2" id="KW-0812">Transmembrane</keyword>
<sequence>MREAAAKVLDRHPFTRLLVTLVGLIAVGGILLTALYAWQERSAAVFAAGALVAGAAGAVGALGGFLFGLPRFSPARVVEAAKEVAAPQALSATSVLTPGTNLEQVSDWLTKLLLGAGLTQLGRLGSGFGSLADTLARALTGGDAAGPAPTARVLAGSLVLLYLVVGFLFGYVMTALWYYRRLKDLLEPAPPDRAADVPSPEPGRPVVPAQPVP</sequence>
<protein>
    <submittedName>
        <fullName evidence="3">Uncharacterized protein</fullName>
    </submittedName>
</protein>
<accession>A0AAU7MEH9</accession>
<keyword evidence="2" id="KW-1133">Transmembrane helix</keyword>
<dbReference type="RefSeq" id="WP_350935465.1">
    <property type="nucleotide sequence ID" value="NZ_CP157762.1"/>
</dbReference>
<gene>
    <name evidence="4" type="ORF">ABUL08_06510</name>
    <name evidence="3" type="ORF">VK199_06465</name>
</gene>
<dbReference type="AlphaFoldDB" id="A0AAU7MEH9"/>
<evidence type="ECO:0000256" key="1">
    <source>
        <dbReference type="SAM" id="MobiDB-lite"/>
    </source>
</evidence>
<reference evidence="4" key="2">
    <citation type="submission" date="2024-06" db="EMBL/GenBank/DDBJ databases">
        <title>Micromonospora mangrovi CCTCC AA 2012012 genome sequences.</title>
        <authorList>
            <person name="Gao J."/>
        </authorList>
    </citation>
    <scope>NUCLEOTIDE SEQUENCE</scope>
    <source>
        <strain evidence="4">CCTCC AA 2012012</strain>
    </source>
</reference>